<dbReference type="InterPro" id="IPR005123">
    <property type="entry name" value="Oxoglu/Fe-dep_dioxygenase_dom"/>
</dbReference>
<gene>
    <name evidence="8" type="ORF">DFK10_08130</name>
</gene>
<feature type="binding site" evidence="5">
    <location>
        <position position="132"/>
    </location>
    <ligand>
        <name>substrate</name>
    </ligand>
</feature>
<evidence type="ECO:0000256" key="1">
    <source>
        <dbReference type="ARBA" id="ARBA00022723"/>
    </source>
</evidence>
<dbReference type="GO" id="GO:0035513">
    <property type="term" value="P:oxidative RNA demethylation"/>
    <property type="evidence" value="ECO:0007669"/>
    <property type="project" value="TreeGrafter"/>
</dbReference>
<proteinExistence type="predicted"/>
<feature type="binding site" evidence="6">
    <location>
        <position position="184"/>
    </location>
    <ligand>
        <name>Fe cation</name>
        <dbReference type="ChEBI" id="CHEBI:24875"/>
        <note>catalytic</note>
    </ligand>
</feature>
<evidence type="ECO:0000256" key="5">
    <source>
        <dbReference type="PIRSR" id="PIRSR604574-1"/>
    </source>
</evidence>
<dbReference type="InterPro" id="IPR004574">
    <property type="entry name" value="Alkb"/>
</dbReference>
<dbReference type="Pfam" id="PF13532">
    <property type="entry name" value="2OG-FeII_Oxy_2"/>
    <property type="match status" value="1"/>
</dbReference>
<feature type="binding site" evidence="6">
    <location>
        <position position="130"/>
    </location>
    <ligand>
        <name>Fe cation</name>
        <dbReference type="ChEBI" id="CHEBI:24875"/>
        <note>catalytic</note>
    </ligand>
</feature>
<dbReference type="GO" id="GO:0035515">
    <property type="term" value="F:oxidative RNA demethylase activity"/>
    <property type="evidence" value="ECO:0007669"/>
    <property type="project" value="TreeGrafter"/>
</dbReference>
<dbReference type="GO" id="GO:0005737">
    <property type="term" value="C:cytoplasm"/>
    <property type="evidence" value="ECO:0007669"/>
    <property type="project" value="TreeGrafter"/>
</dbReference>
<feature type="binding site" evidence="5">
    <location>
        <begin position="202"/>
        <end position="208"/>
    </location>
    <ligand>
        <name>2-oxoglutarate</name>
        <dbReference type="ChEBI" id="CHEBI:16810"/>
    </ligand>
</feature>
<dbReference type="Gene3D" id="2.60.120.590">
    <property type="entry name" value="Alpha-ketoglutarate-dependent dioxygenase AlkB-like"/>
    <property type="match status" value="1"/>
</dbReference>
<evidence type="ECO:0000256" key="4">
    <source>
        <dbReference type="ARBA" id="ARBA00023004"/>
    </source>
</evidence>
<accession>A0A2V1P5C1</accession>
<name>A0A2V1P5C1_9RHOB</name>
<keyword evidence="2 8" id="KW-0223">Dioxygenase</keyword>
<feature type="domain" description="Fe2OG dioxygenase" evidence="7">
    <location>
        <begin position="110"/>
        <end position="211"/>
    </location>
</feature>
<dbReference type="PANTHER" id="PTHR16557">
    <property type="entry name" value="ALKYLATED DNA REPAIR PROTEIN ALKB-RELATED"/>
    <property type="match status" value="1"/>
</dbReference>
<dbReference type="PANTHER" id="PTHR16557:SF2">
    <property type="entry name" value="NUCLEIC ACID DIOXYGENASE ALKBH1"/>
    <property type="match status" value="1"/>
</dbReference>
<dbReference type="RefSeq" id="WP_109388478.1">
    <property type="nucleotide sequence ID" value="NZ_QETF01000007.1"/>
</dbReference>
<evidence type="ECO:0000259" key="7">
    <source>
        <dbReference type="PROSITE" id="PS51471"/>
    </source>
</evidence>
<evidence type="ECO:0000313" key="9">
    <source>
        <dbReference type="Proteomes" id="UP000245293"/>
    </source>
</evidence>
<dbReference type="SUPFAM" id="SSF51197">
    <property type="entry name" value="Clavaminate synthase-like"/>
    <property type="match status" value="1"/>
</dbReference>
<dbReference type="InterPro" id="IPR037151">
    <property type="entry name" value="AlkB-like_sf"/>
</dbReference>
<feature type="binding site" evidence="5">
    <location>
        <begin position="78"/>
        <end position="80"/>
    </location>
    <ligand>
        <name>substrate</name>
    </ligand>
</feature>
<keyword evidence="4 6" id="KW-0408">Iron</keyword>
<dbReference type="AlphaFoldDB" id="A0A2V1P5C1"/>
<feature type="binding site" evidence="6">
    <location>
        <position position="128"/>
    </location>
    <ligand>
        <name>Fe cation</name>
        <dbReference type="ChEBI" id="CHEBI:24875"/>
        <note>catalytic</note>
    </ligand>
</feature>
<dbReference type="EMBL" id="QETF01000007">
    <property type="protein sequence ID" value="PWG17008.1"/>
    <property type="molecule type" value="Genomic_DNA"/>
</dbReference>
<dbReference type="InterPro" id="IPR027450">
    <property type="entry name" value="AlkB-like"/>
</dbReference>
<evidence type="ECO:0000313" key="8">
    <source>
        <dbReference type="EMBL" id="PWG17008.1"/>
    </source>
</evidence>
<comment type="cofactor">
    <cofactor evidence="6">
        <name>Fe(2+)</name>
        <dbReference type="ChEBI" id="CHEBI:29033"/>
    </cofactor>
    <text evidence="6">Binds 1 Fe(2+) ion per subunit.</text>
</comment>
<dbReference type="GO" id="GO:0035516">
    <property type="term" value="F:broad specificity oxidative DNA demethylase activity"/>
    <property type="evidence" value="ECO:0007669"/>
    <property type="project" value="TreeGrafter"/>
</dbReference>
<organism evidence="8 9">
    <name type="scientific">Salibaculum griseiflavum</name>
    <dbReference type="NCBI Taxonomy" id="1914409"/>
    <lineage>
        <taxon>Bacteria</taxon>
        <taxon>Pseudomonadati</taxon>
        <taxon>Pseudomonadota</taxon>
        <taxon>Alphaproteobacteria</taxon>
        <taxon>Rhodobacterales</taxon>
        <taxon>Roseobacteraceae</taxon>
        <taxon>Salibaculum</taxon>
    </lineage>
</organism>
<dbReference type="GO" id="GO:0008198">
    <property type="term" value="F:ferrous iron binding"/>
    <property type="evidence" value="ECO:0007669"/>
    <property type="project" value="TreeGrafter"/>
</dbReference>
<protein>
    <submittedName>
        <fullName evidence="8">Alkylated DNA repair dioxygenase</fullName>
    </submittedName>
</protein>
<feature type="binding site" evidence="5">
    <location>
        <begin position="117"/>
        <end position="119"/>
    </location>
    <ligand>
        <name>2-oxoglutarate</name>
        <dbReference type="ChEBI" id="CHEBI:16810"/>
    </ligand>
</feature>
<evidence type="ECO:0000256" key="3">
    <source>
        <dbReference type="ARBA" id="ARBA00023002"/>
    </source>
</evidence>
<keyword evidence="9" id="KW-1185">Reference proteome</keyword>
<reference evidence="9" key="1">
    <citation type="submission" date="2018-05" db="EMBL/GenBank/DDBJ databases">
        <authorList>
            <person name="Du Z."/>
            <person name="Wang X."/>
        </authorList>
    </citation>
    <scope>NUCLEOTIDE SEQUENCE [LARGE SCALE GENOMIC DNA]</scope>
    <source>
        <strain evidence="9">WDS4C29</strain>
    </source>
</reference>
<keyword evidence="1 6" id="KW-0479">Metal-binding</keyword>
<sequence>MSKFEESGPGVAPTLSIRGVDLWESWLSPDRQGAMLDDIRAIAAAAPLFEPVTPSGRKMSVRMTSAGRYGWVTDRSGYRYEERHPEGMDWPPIPRSILDVWEALSGTDRQPDCCLVNFYPPGARMGMHQDRDEADFDQPVLSISLGDEALFRIGNTTRGGKTESVWLRSGDVLRMGGAARLVYHGIDRVKDGTSPLLKDGGRINLTLRVVT</sequence>
<feature type="binding site" evidence="5">
    <location>
        <position position="158"/>
    </location>
    <ligand>
        <name>substrate</name>
    </ligand>
</feature>
<evidence type="ECO:0000256" key="2">
    <source>
        <dbReference type="ARBA" id="ARBA00022964"/>
    </source>
</evidence>
<dbReference type="PROSITE" id="PS51471">
    <property type="entry name" value="FE2OG_OXY"/>
    <property type="match status" value="1"/>
</dbReference>
<comment type="caution">
    <text evidence="8">The sequence shown here is derived from an EMBL/GenBank/DDBJ whole genome shotgun (WGS) entry which is preliminary data.</text>
</comment>
<feature type="binding site" evidence="5">
    <location>
        <position position="71"/>
    </location>
    <ligand>
        <name>substrate</name>
    </ligand>
</feature>
<dbReference type="OrthoDB" id="9796932at2"/>
<evidence type="ECO:0000256" key="6">
    <source>
        <dbReference type="PIRSR" id="PIRSR604574-2"/>
    </source>
</evidence>
<keyword evidence="3" id="KW-0560">Oxidoreductase</keyword>
<dbReference type="Proteomes" id="UP000245293">
    <property type="component" value="Unassembled WGS sequence"/>
</dbReference>